<evidence type="ECO:0000256" key="2">
    <source>
        <dbReference type="ARBA" id="ARBA00022727"/>
    </source>
</evidence>
<evidence type="ECO:0000313" key="7">
    <source>
        <dbReference type="WBParaSite" id="PSAMB.scaffold15size126113.g366.t1"/>
    </source>
</evidence>
<protein>
    <submittedName>
        <fullName evidence="7">Uncharacterized protein</fullName>
    </submittedName>
</protein>
<dbReference type="Pfam" id="PF00156">
    <property type="entry name" value="Pribosyltran"/>
    <property type="match status" value="1"/>
</dbReference>
<dbReference type="CDD" id="cd06223">
    <property type="entry name" value="PRTases_typeI"/>
    <property type="match status" value="1"/>
</dbReference>
<dbReference type="SUPFAM" id="SSF53271">
    <property type="entry name" value="PRTase-like"/>
    <property type="match status" value="2"/>
</dbReference>
<feature type="domain" description="Ribose-phosphate pyrophosphokinase N-terminal" evidence="5">
    <location>
        <begin position="16"/>
        <end position="141"/>
    </location>
</feature>
<dbReference type="SMART" id="SM01400">
    <property type="entry name" value="Pribosyltran_N"/>
    <property type="match status" value="1"/>
</dbReference>
<evidence type="ECO:0000256" key="1">
    <source>
        <dbReference type="ARBA" id="ARBA00006478"/>
    </source>
</evidence>
<dbReference type="GO" id="GO:0005737">
    <property type="term" value="C:cytoplasm"/>
    <property type="evidence" value="ECO:0007669"/>
    <property type="project" value="TreeGrafter"/>
</dbReference>
<evidence type="ECO:0000259" key="4">
    <source>
        <dbReference type="Pfam" id="PF00156"/>
    </source>
</evidence>
<feature type="domain" description="Phosphoribosyltransferase" evidence="4">
    <location>
        <begin position="238"/>
        <end position="284"/>
    </location>
</feature>
<dbReference type="WBParaSite" id="PSAMB.scaffold15size126113.g366.t1">
    <property type="protein sequence ID" value="PSAMB.scaffold15size126113.g366.t1"/>
    <property type="gene ID" value="PSAMB.scaffold15size126113.g366"/>
</dbReference>
<dbReference type="Pfam" id="PF13793">
    <property type="entry name" value="Pribosyltran_N"/>
    <property type="match status" value="1"/>
</dbReference>
<dbReference type="Proteomes" id="UP000887566">
    <property type="component" value="Unplaced"/>
</dbReference>
<accession>A0A914V6F9</accession>
<comment type="similarity">
    <text evidence="1 3">Belongs to the ribose-phosphate pyrophosphokinase family.</text>
</comment>
<dbReference type="InterPro" id="IPR029057">
    <property type="entry name" value="PRTase-like"/>
</dbReference>
<dbReference type="NCBIfam" id="TIGR01251">
    <property type="entry name" value="ribP_PPkin"/>
    <property type="match status" value="1"/>
</dbReference>
<dbReference type="InterPro" id="IPR005946">
    <property type="entry name" value="Rib-P_diPkinase"/>
</dbReference>
<dbReference type="AlphaFoldDB" id="A0A914V6F9"/>
<dbReference type="GO" id="GO:0006015">
    <property type="term" value="P:5-phosphoribose 1-diphosphate biosynthetic process"/>
    <property type="evidence" value="ECO:0007669"/>
    <property type="project" value="TreeGrafter"/>
</dbReference>
<evidence type="ECO:0000259" key="5">
    <source>
        <dbReference type="Pfam" id="PF13793"/>
    </source>
</evidence>
<organism evidence="6 7">
    <name type="scientific">Plectus sambesii</name>
    <dbReference type="NCBI Taxonomy" id="2011161"/>
    <lineage>
        <taxon>Eukaryota</taxon>
        <taxon>Metazoa</taxon>
        <taxon>Ecdysozoa</taxon>
        <taxon>Nematoda</taxon>
        <taxon>Chromadorea</taxon>
        <taxon>Plectida</taxon>
        <taxon>Plectina</taxon>
        <taxon>Plectoidea</taxon>
        <taxon>Plectidae</taxon>
        <taxon>Plectus</taxon>
    </lineage>
</organism>
<keyword evidence="2 3" id="KW-0545">Nucleotide biosynthesis</keyword>
<sequence>MYRADSSQTVSNKVWVLAHDSQHELAAEIAESANGQEPNERKTRQIEHKQMLVQWGKFADGFPNLFINDVKEMAGKDVILVASFHSVEVIFEQLSMIYALPRYLVRSLTIIMPYFPTGTMERIDEEGQIATAKSLASMLSNTPMTAGGPPQLMIFDIHALQERFYFNRSVIPRLETAIPLIVREISRLLEAEWAGEQVAIAFPDDGAEKRFGRYFLPAWPCIVCTKQRDGNIRRIRIREGDPTGKRVVIVDDLVQTGGTLIEATKVLLDHGAKSVCAYVTHAVFPKASWRQFTDISNTKIDQFWITDSIPHAREIAKTAPFKLLRLAPIIAEVLLGFDLRDSE</sequence>
<dbReference type="GO" id="GO:0002189">
    <property type="term" value="C:ribose phosphate diphosphokinase complex"/>
    <property type="evidence" value="ECO:0007669"/>
    <property type="project" value="TreeGrafter"/>
</dbReference>
<dbReference type="InterPro" id="IPR000836">
    <property type="entry name" value="PRTase_dom"/>
</dbReference>
<reference evidence="7" key="1">
    <citation type="submission" date="2022-11" db="UniProtKB">
        <authorList>
            <consortium name="WormBaseParasite"/>
        </authorList>
    </citation>
    <scope>IDENTIFICATION</scope>
</reference>
<dbReference type="GO" id="GO:0000287">
    <property type="term" value="F:magnesium ion binding"/>
    <property type="evidence" value="ECO:0007669"/>
    <property type="project" value="InterPro"/>
</dbReference>
<proteinExistence type="inferred from homology"/>
<evidence type="ECO:0000313" key="6">
    <source>
        <dbReference type="Proteomes" id="UP000887566"/>
    </source>
</evidence>
<dbReference type="PANTHER" id="PTHR10210:SF45">
    <property type="entry name" value="RIBOSE-PHOSPHATE PYROPHOSPHOKINASE 3, CHLOROPLASTIC"/>
    <property type="match status" value="1"/>
</dbReference>
<keyword evidence="6" id="KW-1185">Reference proteome</keyword>
<dbReference type="InterPro" id="IPR029099">
    <property type="entry name" value="Pribosyltran_N"/>
</dbReference>
<dbReference type="PANTHER" id="PTHR10210">
    <property type="entry name" value="RIBOSE-PHOSPHATE DIPHOSPHOKINASE FAMILY MEMBER"/>
    <property type="match status" value="1"/>
</dbReference>
<dbReference type="Gene3D" id="3.40.50.2020">
    <property type="match status" value="2"/>
</dbReference>
<dbReference type="GO" id="GO:0006164">
    <property type="term" value="P:purine nucleotide biosynthetic process"/>
    <property type="evidence" value="ECO:0007669"/>
    <property type="project" value="TreeGrafter"/>
</dbReference>
<evidence type="ECO:0000256" key="3">
    <source>
        <dbReference type="RuleBase" id="RU004324"/>
    </source>
</evidence>
<name>A0A914V6F9_9BILA</name>